<gene>
    <name evidence="1" type="ORF">PMEA_00019566</name>
</gene>
<evidence type="ECO:0000313" key="1">
    <source>
        <dbReference type="EMBL" id="CAH3141183.1"/>
    </source>
</evidence>
<dbReference type="Proteomes" id="UP001159428">
    <property type="component" value="Unassembled WGS sequence"/>
</dbReference>
<organism evidence="1 2">
    <name type="scientific">Pocillopora meandrina</name>
    <dbReference type="NCBI Taxonomy" id="46732"/>
    <lineage>
        <taxon>Eukaryota</taxon>
        <taxon>Metazoa</taxon>
        <taxon>Cnidaria</taxon>
        <taxon>Anthozoa</taxon>
        <taxon>Hexacorallia</taxon>
        <taxon>Scleractinia</taxon>
        <taxon>Astrocoeniina</taxon>
        <taxon>Pocilloporidae</taxon>
        <taxon>Pocillopora</taxon>
    </lineage>
</organism>
<keyword evidence="2" id="KW-1185">Reference proteome</keyword>
<comment type="caution">
    <text evidence="1">The sequence shown here is derived from an EMBL/GenBank/DDBJ whole genome shotgun (WGS) entry which is preliminary data.</text>
</comment>
<reference evidence="1 2" key="1">
    <citation type="submission" date="2022-05" db="EMBL/GenBank/DDBJ databases">
        <authorList>
            <consortium name="Genoscope - CEA"/>
            <person name="William W."/>
        </authorList>
    </citation>
    <scope>NUCLEOTIDE SEQUENCE [LARGE SCALE GENOMIC DNA]</scope>
</reference>
<protein>
    <submittedName>
        <fullName evidence="1">Uncharacterized protein</fullName>
    </submittedName>
</protein>
<evidence type="ECO:0000313" key="2">
    <source>
        <dbReference type="Proteomes" id="UP001159428"/>
    </source>
</evidence>
<proteinExistence type="predicted"/>
<dbReference type="AlphaFoldDB" id="A0AAU9XB35"/>
<dbReference type="EMBL" id="CALNXJ010000035">
    <property type="protein sequence ID" value="CAH3141183.1"/>
    <property type="molecule type" value="Genomic_DNA"/>
</dbReference>
<accession>A0AAU9XB35</accession>
<sequence length="78" mass="8784">MTLEFLKNVLKWQMPCTENAASGTKDHKTFSHHGHANLCFDESLKAWEDIHVKCARNQAGTGGEGIALFFNWRGANQH</sequence>
<name>A0AAU9XB35_9CNID</name>